<protein>
    <submittedName>
        <fullName evidence="2">Uncharacterized protein</fullName>
    </submittedName>
</protein>
<keyword evidence="1" id="KW-0812">Transmembrane</keyword>
<proteinExistence type="predicted"/>
<dbReference type="PATRIC" id="fig|1359167.3.peg.522"/>
<dbReference type="RefSeq" id="WP_045804867.1">
    <property type="nucleotide sequence ID" value="NZ_LANU01000002.1"/>
</dbReference>
<dbReference type="EMBL" id="LANU01000002">
    <property type="protein sequence ID" value="KJV65591.1"/>
    <property type="molecule type" value="Genomic_DNA"/>
</dbReference>
<reference evidence="2 3" key="1">
    <citation type="submission" date="2015-02" db="EMBL/GenBank/DDBJ databases">
        <title>Genome Sequencing of Rickettsiales.</title>
        <authorList>
            <person name="Daugherty S.C."/>
            <person name="Su Q."/>
            <person name="Abolude K."/>
            <person name="Beier-Sexton M."/>
            <person name="Carlyon J.A."/>
            <person name="Carter R."/>
            <person name="Day N.P."/>
            <person name="Dumler S.J."/>
            <person name="Dyachenko V."/>
            <person name="Godinez A."/>
            <person name="Kurtti T.J."/>
            <person name="Lichay M."/>
            <person name="Mullins K.E."/>
            <person name="Ott S."/>
            <person name="Pappas-Brown V."/>
            <person name="Paris D.H."/>
            <person name="Patel P."/>
            <person name="Richards A.L."/>
            <person name="Sadzewicz L."/>
            <person name="Sears K."/>
            <person name="Seidman D."/>
            <person name="Sengamalay N."/>
            <person name="Stenos J."/>
            <person name="Tallon L.J."/>
            <person name="Vincent G."/>
            <person name="Fraser C.M."/>
            <person name="Munderloh U."/>
            <person name="Dunning-Hotopp J.C."/>
        </authorList>
    </citation>
    <scope>NUCLEOTIDE SEQUENCE [LARGE SCALE GENOMIC DNA]</scope>
    <source>
        <strain evidence="2 3">EmCRT</strain>
    </source>
</reference>
<evidence type="ECO:0000313" key="3">
    <source>
        <dbReference type="Proteomes" id="UP000033546"/>
    </source>
</evidence>
<dbReference type="AlphaFoldDB" id="A0A0F3NCY0"/>
<accession>A0A0F3NCY0</accession>
<evidence type="ECO:0000313" key="2">
    <source>
        <dbReference type="EMBL" id="KJV65591.1"/>
    </source>
</evidence>
<organism evidence="2 3">
    <name type="scientific">Ehrlichia cf. muris str. EmCRT</name>
    <dbReference type="NCBI Taxonomy" id="1359167"/>
    <lineage>
        <taxon>Bacteria</taxon>
        <taxon>Pseudomonadati</taxon>
        <taxon>Pseudomonadota</taxon>
        <taxon>Alphaproteobacteria</taxon>
        <taxon>Rickettsiales</taxon>
        <taxon>Anaplasmataceae</taxon>
        <taxon>Ehrlichia</taxon>
    </lineage>
</organism>
<dbReference type="Proteomes" id="UP000033546">
    <property type="component" value="Unassembled WGS sequence"/>
</dbReference>
<comment type="caution">
    <text evidence="2">The sequence shown here is derived from an EMBL/GenBank/DDBJ whole genome shotgun (WGS) entry which is preliminary data.</text>
</comment>
<evidence type="ECO:0000256" key="1">
    <source>
        <dbReference type="SAM" id="Phobius"/>
    </source>
</evidence>
<keyword evidence="1" id="KW-0472">Membrane</keyword>
<gene>
    <name evidence="2" type="ORF">EMUCRT_0536</name>
</gene>
<sequence>MKNKACLSVLLSIIVILMITDVILIVYRRMKMIGACGISSQGMSNEFSVKFEQSDQFYRRVTNVMDNFYTQLKHLNRLYHNDTYIAYGMHCVTGAIILASKINIYQGHLKFSEYEKCQLTKLGILQELGYKCDEDIVCNIYYLIKCASYAIDLKMYRVEGEVGGVESIRLASKIFESGMQDIKVPAKTTDITVGK</sequence>
<name>A0A0F3NCY0_9RICK</name>
<keyword evidence="1" id="KW-1133">Transmembrane helix</keyword>
<feature type="transmembrane region" description="Helical" evidence="1">
    <location>
        <begin position="6"/>
        <end position="27"/>
    </location>
</feature>